<accession>A0A9P6RFS4</accession>
<reference evidence="1" key="1">
    <citation type="journal article" date="2020" name="Fungal Divers.">
        <title>Resolving the Mortierellaceae phylogeny through synthesis of multi-gene phylogenetics and phylogenomics.</title>
        <authorList>
            <person name="Vandepol N."/>
            <person name="Liber J."/>
            <person name="Desiro A."/>
            <person name="Na H."/>
            <person name="Kennedy M."/>
            <person name="Barry K."/>
            <person name="Grigoriev I.V."/>
            <person name="Miller A.N."/>
            <person name="O'Donnell K."/>
            <person name="Stajich J.E."/>
            <person name="Bonito G."/>
        </authorList>
    </citation>
    <scope>NUCLEOTIDE SEQUENCE</scope>
    <source>
        <strain evidence="1">REB-010B</strain>
    </source>
</reference>
<protein>
    <submittedName>
        <fullName evidence="1">Uncharacterized protein</fullName>
    </submittedName>
</protein>
<gene>
    <name evidence="1" type="ORF">BGZ99_006173</name>
</gene>
<dbReference type="AlphaFoldDB" id="A0A9P6RFS4"/>
<feature type="non-terminal residue" evidence="1">
    <location>
        <position position="1"/>
    </location>
</feature>
<dbReference type="EMBL" id="JAAAIP010000411">
    <property type="protein sequence ID" value="KAG0317681.1"/>
    <property type="molecule type" value="Genomic_DNA"/>
</dbReference>
<proteinExistence type="predicted"/>
<name>A0A9P6RFS4_9FUNG</name>
<sequence>KNSDNTSKNLDNCTCWIDRAGDMAWLMVRGSFDEDELQKADENGTAEEFVKSNYTFSVPFSQMSNKEKWVHRNATVITE</sequence>
<evidence type="ECO:0000313" key="1">
    <source>
        <dbReference type="EMBL" id="KAG0317681.1"/>
    </source>
</evidence>
<evidence type="ECO:0000313" key="2">
    <source>
        <dbReference type="Proteomes" id="UP000738325"/>
    </source>
</evidence>
<dbReference type="Proteomes" id="UP000738325">
    <property type="component" value="Unassembled WGS sequence"/>
</dbReference>
<keyword evidence="2" id="KW-1185">Reference proteome</keyword>
<organism evidence="1 2">
    <name type="scientific">Dissophora globulifera</name>
    <dbReference type="NCBI Taxonomy" id="979702"/>
    <lineage>
        <taxon>Eukaryota</taxon>
        <taxon>Fungi</taxon>
        <taxon>Fungi incertae sedis</taxon>
        <taxon>Mucoromycota</taxon>
        <taxon>Mortierellomycotina</taxon>
        <taxon>Mortierellomycetes</taxon>
        <taxon>Mortierellales</taxon>
        <taxon>Mortierellaceae</taxon>
        <taxon>Dissophora</taxon>
    </lineage>
</organism>
<dbReference type="OrthoDB" id="2372245at2759"/>
<comment type="caution">
    <text evidence="1">The sequence shown here is derived from an EMBL/GenBank/DDBJ whole genome shotgun (WGS) entry which is preliminary data.</text>
</comment>